<comment type="caution">
    <text evidence="4">The sequence shown here is derived from an EMBL/GenBank/DDBJ whole genome shotgun (WGS) entry which is preliminary data.</text>
</comment>
<reference evidence="4 5" key="1">
    <citation type="submission" date="2015-08" db="EMBL/GenBank/DDBJ databases">
        <title>The genome of the Asian arowana (Scleropages formosus).</title>
        <authorList>
            <person name="Tan M.H."/>
            <person name="Gan H.M."/>
            <person name="Croft L.J."/>
            <person name="Austin C.M."/>
        </authorList>
    </citation>
    <scope>NUCLEOTIDE SEQUENCE [LARGE SCALE GENOMIC DNA]</scope>
    <source>
        <strain evidence="4">Aro1</strain>
    </source>
</reference>
<protein>
    <recommendedName>
        <fullName evidence="6">Immunoglobulin V-set domain-containing protein</fullName>
    </recommendedName>
</protein>
<dbReference type="GO" id="GO:0009897">
    <property type="term" value="C:external side of plasma membrane"/>
    <property type="evidence" value="ECO:0007669"/>
    <property type="project" value="TreeGrafter"/>
</dbReference>
<evidence type="ECO:0000256" key="3">
    <source>
        <dbReference type="ARBA" id="ARBA00023319"/>
    </source>
</evidence>
<evidence type="ECO:0000256" key="1">
    <source>
        <dbReference type="ARBA" id="ARBA00004370"/>
    </source>
</evidence>
<evidence type="ECO:0000256" key="2">
    <source>
        <dbReference type="ARBA" id="ARBA00023136"/>
    </source>
</evidence>
<keyword evidence="3" id="KW-0393">Immunoglobulin domain</keyword>
<dbReference type="PANTHER" id="PTHR24100">
    <property type="entry name" value="BUTYROPHILIN"/>
    <property type="match status" value="1"/>
</dbReference>
<dbReference type="SUPFAM" id="SSF48726">
    <property type="entry name" value="Immunoglobulin"/>
    <property type="match status" value="1"/>
</dbReference>
<name>A0A0P7U1C5_SCLFO</name>
<gene>
    <name evidence="4" type="ORF">Z043_121569</name>
</gene>
<evidence type="ECO:0000313" key="5">
    <source>
        <dbReference type="Proteomes" id="UP000034805"/>
    </source>
</evidence>
<dbReference type="GO" id="GO:0050852">
    <property type="term" value="P:T cell receptor signaling pathway"/>
    <property type="evidence" value="ECO:0007669"/>
    <property type="project" value="TreeGrafter"/>
</dbReference>
<dbReference type="Gene3D" id="2.60.40.10">
    <property type="entry name" value="Immunoglobulins"/>
    <property type="match status" value="1"/>
</dbReference>
<evidence type="ECO:0000313" key="4">
    <source>
        <dbReference type="EMBL" id="KPP60435.1"/>
    </source>
</evidence>
<accession>A0A0P7U1C5</accession>
<comment type="subcellular location">
    <subcellularLocation>
        <location evidence="1">Membrane</location>
    </subcellularLocation>
</comment>
<dbReference type="Proteomes" id="UP000034805">
    <property type="component" value="Unassembled WGS sequence"/>
</dbReference>
<dbReference type="GO" id="GO:0005102">
    <property type="term" value="F:signaling receptor binding"/>
    <property type="evidence" value="ECO:0007669"/>
    <property type="project" value="TreeGrafter"/>
</dbReference>
<evidence type="ECO:0008006" key="6">
    <source>
        <dbReference type="Google" id="ProtNLM"/>
    </source>
</evidence>
<keyword evidence="2" id="KW-0472">Membrane</keyword>
<sequence length="141" mass="15752">MWTITFYAQFNSQSKDSQFRNRTTLFPFQYEKGNFSLLLTDLKNFDTGEYTCFYPKERFVRKVILQVKVDGAAVAPSGPEVSMAAGGSEPRGTFALSEERRSKSQRGPFVPLDLLHGVKTFPSPSSACSFSAIEALIFLTT</sequence>
<proteinExistence type="predicted"/>
<dbReference type="AlphaFoldDB" id="A0A0P7U1C5"/>
<dbReference type="InterPro" id="IPR013783">
    <property type="entry name" value="Ig-like_fold"/>
</dbReference>
<organism evidence="4 5">
    <name type="scientific">Scleropages formosus</name>
    <name type="common">Asian bonytongue</name>
    <name type="synonym">Osteoglossum formosum</name>
    <dbReference type="NCBI Taxonomy" id="113540"/>
    <lineage>
        <taxon>Eukaryota</taxon>
        <taxon>Metazoa</taxon>
        <taxon>Chordata</taxon>
        <taxon>Craniata</taxon>
        <taxon>Vertebrata</taxon>
        <taxon>Euteleostomi</taxon>
        <taxon>Actinopterygii</taxon>
        <taxon>Neopterygii</taxon>
        <taxon>Teleostei</taxon>
        <taxon>Osteoglossocephala</taxon>
        <taxon>Osteoglossomorpha</taxon>
        <taxon>Osteoglossiformes</taxon>
        <taxon>Osteoglossidae</taxon>
        <taxon>Scleropages</taxon>
    </lineage>
</organism>
<dbReference type="EMBL" id="JARO02010763">
    <property type="protein sequence ID" value="KPP60435.1"/>
    <property type="molecule type" value="Genomic_DNA"/>
</dbReference>
<dbReference type="InterPro" id="IPR036179">
    <property type="entry name" value="Ig-like_dom_sf"/>
</dbReference>
<dbReference type="GO" id="GO:0001817">
    <property type="term" value="P:regulation of cytokine production"/>
    <property type="evidence" value="ECO:0007669"/>
    <property type="project" value="TreeGrafter"/>
</dbReference>
<dbReference type="InterPro" id="IPR050504">
    <property type="entry name" value="IgSF_BTN/MOG"/>
</dbReference>